<feature type="transmembrane region" description="Helical" evidence="7">
    <location>
        <begin position="21"/>
        <end position="39"/>
    </location>
</feature>
<accession>A0A162FQT6</accession>
<evidence type="ECO:0000256" key="3">
    <source>
        <dbReference type="ARBA" id="ARBA00022475"/>
    </source>
</evidence>
<keyword evidence="4 7" id="KW-0812">Transmembrane</keyword>
<dbReference type="Proteomes" id="UP000077428">
    <property type="component" value="Unassembled WGS sequence"/>
</dbReference>
<keyword evidence="9" id="KW-1185">Reference proteome</keyword>
<dbReference type="NCBIfam" id="TIGR00797">
    <property type="entry name" value="matE"/>
    <property type="match status" value="1"/>
</dbReference>
<dbReference type="PIRSF" id="PIRSF006603">
    <property type="entry name" value="DinF"/>
    <property type="match status" value="1"/>
</dbReference>
<feature type="transmembrane region" description="Helical" evidence="7">
    <location>
        <begin position="399"/>
        <end position="422"/>
    </location>
</feature>
<evidence type="ECO:0000256" key="6">
    <source>
        <dbReference type="ARBA" id="ARBA00023136"/>
    </source>
</evidence>
<feature type="transmembrane region" description="Helical" evidence="7">
    <location>
        <begin position="51"/>
        <end position="77"/>
    </location>
</feature>
<evidence type="ECO:0000256" key="5">
    <source>
        <dbReference type="ARBA" id="ARBA00022989"/>
    </source>
</evidence>
<dbReference type="GO" id="GO:0005886">
    <property type="term" value="C:plasma membrane"/>
    <property type="evidence" value="ECO:0007669"/>
    <property type="project" value="UniProtKB-SubCell"/>
</dbReference>
<reference evidence="9" key="1">
    <citation type="journal article" date="2016" name="Genome Announc.">
        <title>Draft Genome Sequences of Methanobrevibacter curvatus DSM11111, Methanobrevibacter cuticularis DSM11139, Methanobrevibacter filiformis DSM11501, and Methanobrevibacter oralis DSM7256.</title>
        <authorList>
            <person name="Poehlein A."/>
            <person name="Seedorf H."/>
        </authorList>
    </citation>
    <scope>NUCLEOTIDE SEQUENCE [LARGE SCALE GENOMIC DNA]</scope>
    <source>
        <strain evidence="9">DSM 7256 / JCM 30027 / ZR</strain>
    </source>
</reference>
<feature type="transmembrane region" description="Helical" evidence="7">
    <location>
        <begin position="364"/>
        <end position="387"/>
    </location>
</feature>
<keyword evidence="3" id="KW-1003">Cell membrane</keyword>
<proteinExistence type="predicted"/>
<feature type="transmembrane region" description="Helical" evidence="7">
    <location>
        <begin position="196"/>
        <end position="217"/>
    </location>
</feature>
<evidence type="ECO:0000313" key="8">
    <source>
        <dbReference type="EMBL" id="KZX13720.1"/>
    </source>
</evidence>
<feature type="transmembrane region" description="Helical" evidence="7">
    <location>
        <begin position="284"/>
        <end position="304"/>
    </location>
</feature>
<feature type="transmembrane region" description="Helical" evidence="7">
    <location>
        <begin position="98"/>
        <end position="116"/>
    </location>
</feature>
<protein>
    <submittedName>
        <fullName evidence="8">Multidrug export protein MepA</fullName>
    </submittedName>
</protein>
<dbReference type="PANTHER" id="PTHR43549:SF2">
    <property type="entry name" value="MULTIDRUG RESISTANCE PROTEIN NORM-RELATED"/>
    <property type="match status" value="1"/>
</dbReference>
<organism evidence="8 9">
    <name type="scientific">Methanobrevibacter oralis</name>
    <dbReference type="NCBI Taxonomy" id="66851"/>
    <lineage>
        <taxon>Archaea</taxon>
        <taxon>Methanobacteriati</taxon>
        <taxon>Methanobacteriota</taxon>
        <taxon>Methanomada group</taxon>
        <taxon>Methanobacteria</taxon>
        <taxon>Methanobacteriales</taxon>
        <taxon>Methanobacteriaceae</taxon>
        <taxon>Methanobrevibacter</taxon>
    </lineage>
</organism>
<dbReference type="GO" id="GO:0015297">
    <property type="term" value="F:antiporter activity"/>
    <property type="evidence" value="ECO:0007669"/>
    <property type="project" value="InterPro"/>
</dbReference>
<keyword evidence="6 7" id="KW-0472">Membrane</keyword>
<dbReference type="STRING" id="66851.MBORA_04260"/>
<dbReference type="EMBL" id="LWMU01000047">
    <property type="protein sequence ID" value="KZX13720.1"/>
    <property type="molecule type" value="Genomic_DNA"/>
</dbReference>
<evidence type="ECO:0000256" key="1">
    <source>
        <dbReference type="ARBA" id="ARBA00004651"/>
    </source>
</evidence>
<dbReference type="GO" id="GO:0042910">
    <property type="term" value="F:xenobiotic transmembrane transporter activity"/>
    <property type="evidence" value="ECO:0007669"/>
    <property type="project" value="InterPro"/>
</dbReference>
<gene>
    <name evidence="8" type="primary">mepA_1</name>
    <name evidence="8" type="ORF">MBORA_04260</name>
</gene>
<feature type="transmembrane region" description="Helical" evidence="7">
    <location>
        <begin position="136"/>
        <end position="156"/>
    </location>
</feature>
<dbReference type="PANTHER" id="PTHR43549">
    <property type="entry name" value="MULTIDRUG RESISTANCE PROTEIN YPNP-RELATED"/>
    <property type="match status" value="1"/>
</dbReference>
<keyword evidence="2" id="KW-0813">Transport</keyword>
<dbReference type="InterPro" id="IPR002528">
    <property type="entry name" value="MATE_fam"/>
</dbReference>
<name>A0A162FQT6_METOA</name>
<keyword evidence="5 7" id="KW-1133">Transmembrane helix</keyword>
<feature type="transmembrane region" description="Helical" evidence="7">
    <location>
        <begin position="253"/>
        <end position="278"/>
    </location>
</feature>
<feature type="transmembrane region" description="Helical" evidence="7">
    <location>
        <begin position="168"/>
        <end position="190"/>
    </location>
</feature>
<dbReference type="PATRIC" id="fig|66851.6.peg.488"/>
<dbReference type="CDD" id="cd13147">
    <property type="entry name" value="MATE_MJ0709_like"/>
    <property type="match status" value="1"/>
</dbReference>
<dbReference type="InterPro" id="IPR048279">
    <property type="entry name" value="MdtK-like"/>
</dbReference>
<dbReference type="Pfam" id="PF01554">
    <property type="entry name" value="MatE"/>
    <property type="match status" value="2"/>
</dbReference>
<evidence type="ECO:0000256" key="4">
    <source>
        <dbReference type="ARBA" id="ARBA00022692"/>
    </source>
</evidence>
<comment type="subcellular location">
    <subcellularLocation>
        <location evidence="1">Cell membrane</location>
        <topology evidence="1">Multi-pass membrane protein</topology>
    </subcellularLocation>
</comment>
<dbReference type="InterPro" id="IPR052031">
    <property type="entry name" value="Membrane_Transporter-Flippase"/>
</dbReference>
<comment type="caution">
    <text evidence="8">The sequence shown here is derived from an EMBL/GenBank/DDBJ whole genome shotgun (WGS) entry which is preliminary data.</text>
</comment>
<dbReference type="AlphaFoldDB" id="A0A162FQT6"/>
<evidence type="ECO:0000256" key="2">
    <source>
        <dbReference type="ARBA" id="ARBA00022448"/>
    </source>
</evidence>
<evidence type="ECO:0000313" key="9">
    <source>
        <dbReference type="Proteomes" id="UP000077428"/>
    </source>
</evidence>
<sequence length="456" mass="48577">MNMANKNVEVMRGNPEIAVRKLAIPIMISMLLTASYNIIDGIWIAGLGQAAIAGIGFVTPIFMILNGVSVGLGSGATSSISRFVGAKNQQKASQSAEHSLLIILIASIILTIVLLISQKTLLISYGATGQALDEALNYATPLFLGLIGFMFANGASGILRGEGDMKRAMYAVIVSVILNAILDPIFIYVLGFGSAGASLATVFSSVSSACVILYWILIKKDTYIDVKLKKFKWDSNIVKDILKVGIPASIDMFVMSIAMSMYLSFIATIGGEYGIAAFSSGNRLYLFAIMPLTAIGSAVTAVSGSAYGAKNGEYISRAHIFGSKFGILFGSAVTILLVVFAPQLSLLFAYTSDTAALVPGITQYLRIACLCLPFTGAGMVSSFLYQGLGKGFMSLSWTIIREVIFTVSLTYLFGIIIGWGLIGIWSGIALGRTLASVLNFITARFTIRHVRSNLVK</sequence>
<feature type="transmembrane region" description="Helical" evidence="7">
    <location>
        <begin position="325"/>
        <end position="344"/>
    </location>
</feature>
<evidence type="ECO:0000256" key="7">
    <source>
        <dbReference type="SAM" id="Phobius"/>
    </source>
</evidence>